<keyword evidence="3" id="KW-1185">Reference proteome</keyword>
<dbReference type="AlphaFoldDB" id="A0AAN8Q250"/>
<reference evidence="2 3" key="1">
    <citation type="submission" date="2024-01" db="EMBL/GenBank/DDBJ databases">
        <title>The genome of the rayed Mediterranean limpet Patella caerulea (Linnaeus, 1758).</title>
        <authorList>
            <person name="Anh-Thu Weber A."/>
            <person name="Halstead-Nussloch G."/>
        </authorList>
    </citation>
    <scope>NUCLEOTIDE SEQUENCE [LARGE SCALE GENOMIC DNA]</scope>
    <source>
        <strain evidence="2">AATW-2023a</strain>
        <tissue evidence="2">Whole specimen</tissue>
    </source>
</reference>
<dbReference type="InterPro" id="IPR011992">
    <property type="entry name" value="EF-hand-dom_pair"/>
</dbReference>
<comment type="caution">
    <text evidence="2">The sequence shown here is derived from an EMBL/GenBank/DDBJ whole genome shotgun (WGS) entry which is preliminary data.</text>
</comment>
<dbReference type="Proteomes" id="UP001347796">
    <property type="component" value="Unassembled WGS sequence"/>
</dbReference>
<feature type="region of interest" description="Disordered" evidence="1">
    <location>
        <begin position="1"/>
        <end position="54"/>
    </location>
</feature>
<dbReference type="PANTHER" id="PTHR24114:SF50">
    <property type="entry name" value="RNI-LIKE PROTEIN"/>
    <property type="match status" value="1"/>
</dbReference>
<dbReference type="EMBL" id="JAZGQO010000007">
    <property type="protein sequence ID" value="KAK6180810.1"/>
    <property type="molecule type" value="Genomic_DNA"/>
</dbReference>
<evidence type="ECO:0000313" key="3">
    <source>
        <dbReference type="Proteomes" id="UP001347796"/>
    </source>
</evidence>
<protein>
    <recommendedName>
        <fullName evidence="4">Leucine-rich repeat-containing protein 74B-like</fullName>
    </recommendedName>
</protein>
<sequence>MASDVEMESMKSRPSSTPRIPTLSGRAKLVRTPGKTPEASTITEERETGVTEPVDPVLITEISGKSFLEDSENSDEEELYQHELGADDLEIEATSALEPVCVEPMTESRLDEYWDTDLEEEEEEEHVEEDRTVSHYKHVCHNLGVVPISYFIRHIHDREIKMRFHGLGPAATTAISLILKDDVHLERLNLQGNWMQTEGGVAIAKMLEENDYLTEVVLGDNKLGNEGGIHMCKMLDINAGLRILDLSGNDFDDNCAEHFATAIEESKYIKKLNLSRNRFGEAGGEWLGPAIGANDRLDTLDLSWNHLRKGGACAIAKGLKENVGLKVCRLAWNGFGPEGGVAMAEALVANQSLIELDLTGNRLNHFSAEKIAKSFKINDTLRILRMGNNLITTGGAIALVNAVNNYEACELQLLDLTDVPVEYEFLRIVEEIKSKKPDFRVIHGPVARSGNTKKDLHKRGINPYRKKEPVVILKEHIMVNDLRLIDILARYDPTGSFCITPEDFVTALDELAVPYDKPRLREAIQKISTDQSGRILLGDALQNKDLEQLKRVVTFTENEPET</sequence>
<dbReference type="InterPro" id="IPR052394">
    <property type="entry name" value="LRR-containing"/>
</dbReference>
<dbReference type="PANTHER" id="PTHR24114">
    <property type="entry name" value="LEUCINE RICH REPEAT FAMILY PROTEIN"/>
    <property type="match status" value="1"/>
</dbReference>
<organism evidence="2 3">
    <name type="scientific">Patella caerulea</name>
    <name type="common">Rayed Mediterranean limpet</name>
    <dbReference type="NCBI Taxonomy" id="87958"/>
    <lineage>
        <taxon>Eukaryota</taxon>
        <taxon>Metazoa</taxon>
        <taxon>Spiralia</taxon>
        <taxon>Lophotrochozoa</taxon>
        <taxon>Mollusca</taxon>
        <taxon>Gastropoda</taxon>
        <taxon>Patellogastropoda</taxon>
        <taxon>Patelloidea</taxon>
        <taxon>Patellidae</taxon>
        <taxon>Patella</taxon>
    </lineage>
</organism>
<dbReference type="InterPro" id="IPR001611">
    <property type="entry name" value="Leu-rich_rpt"/>
</dbReference>
<evidence type="ECO:0008006" key="4">
    <source>
        <dbReference type="Google" id="ProtNLM"/>
    </source>
</evidence>
<proteinExistence type="predicted"/>
<dbReference type="InterPro" id="IPR032675">
    <property type="entry name" value="LRR_dom_sf"/>
</dbReference>
<accession>A0AAN8Q250</accession>
<gene>
    <name evidence="2" type="ORF">SNE40_008795</name>
</gene>
<dbReference type="Gene3D" id="3.80.10.10">
    <property type="entry name" value="Ribonuclease Inhibitor"/>
    <property type="match status" value="1"/>
</dbReference>
<evidence type="ECO:0000313" key="2">
    <source>
        <dbReference type="EMBL" id="KAK6180810.1"/>
    </source>
</evidence>
<dbReference type="SUPFAM" id="SSF47473">
    <property type="entry name" value="EF-hand"/>
    <property type="match status" value="1"/>
</dbReference>
<evidence type="ECO:0000256" key="1">
    <source>
        <dbReference type="SAM" id="MobiDB-lite"/>
    </source>
</evidence>
<dbReference type="Pfam" id="PF13516">
    <property type="entry name" value="LRR_6"/>
    <property type="match status" value="3"/>
</dbReference>
<dbReference type="SMART" id="SM00368">
    <property type="entry name" value="LRR_RI"/>
    <property type="match status" value="8"/>
</dbReference>
<dbReference type="SUPFAM" id="SSF52047">
    <property type="entry name" value="RNI-like"/>
    <property type="match status" value="1"/>
</dbReference>
<name>A0AAN8Q250_PATCE</name>